<evidence type="ECO:0000256" key="2">
    <source>
        <dbReference type="SAM" id="Phobius"/>
    </source>
</evidence>
<evidence type="ECO:0000313" key="4">
    <source>
        <dbReference type="Proteomes" id="UP000009168"/>
    </source>
</evidence>
<sequence>MNAQKTQNNTQVGVQGNGIGGGEIGTKLDAKKKDKQMNKFILKFKEQQLEDDFNNSQAKQLSRYSYITFIIAVIPLLFTFFLLPFYQRKGGMPAKIYVYYIIPIVVFISNIVVQKKYPNLFDYTHSTIVLILHLLICWQMVDTDITTFNSFSEFYKGFIFANVYIFLYISAKYTTKIILILVVNISAIFIFPHHSNIWILIIAQSFLMLMLLVKFYNEDLMKRHLFMQTRKQNLWDSIIEEFLPINLIVVKYNKTTQRLELTQTNKCASRKLRIINDDDLQHFLDRTIIETNENTTTSFMNNNNNILSPTNNNILMEGKNGSKTGNPPFQRQATQLPKGGQIDLSKSLNLGFTLNQNGTTKNAHSDKFTLKKLLKNKLVKQLDQKNQSAQQQQEQERTRKQSQADGFNGDTNLTNNPRLTNNTFENLEHYSANLITDKGNSKKLTIKVFTFCLVDNYAVMTIESESFKSKFRKQQKKNEFHQTFHKEIMQRFEKNCKKIVVQLQSQLKSMKQKKNSLASKLKQSLQVGYEMLILNKNVSDFMMQQERSQKKHQAGKKNNKFYSSNKLGLNSQNKATFSSNNLFTFKKHVLDVCEFNPGKELFGWLSIFQSKLEEKKLLIFHEIDESLNNIINDKNKFNQIIFNLLDNAIKFTPLNGKIAVIIKKNLISSYVLDIHIINSLEKDLDTFALTRDLEQTLQESNQNSVQNNQNGDDDYYNVLKKIKLGIPVSRNLIQQIGPNNELNYKFKNNQIILHFQIFSDIRILKDNHLDESHANFSKTKQENAQNGEHNTSYKKNHSINSDRLQQIQKRNNFCAQKSSTANIKESKSSSNQFVISSSFTDFGVIGLGKQASLGQRFNHQNSLSSLNSQTQGPLIIKRLNSNNHQSNQSPQISGRTQLSSIKNKSRSLSNPFQSQNGFQSNIVNGFMYDFLPSINELMIDIKNSPDPQPLQTSKKLLQEINMIQQAQQQNQYPNQINFNKQNFASTERNDKLKNHISIIQESISENAVENSNHNFFFQNQANGFKGGNKLLQSQKNLLKETELEIIKSQQIAHSGNNQYNQSFQQISQQQLATSPSSLTDPVSNFQTIQKNIKLNSPEKHYVNGERINQSNVSLNFNANQSLLNASNSKLILSNKNNNKQINGNITGQQQDANKGNIFFKDINNQLEQSHLVNELQNSYQNSVEILSQIQSKVQNPYLLEAQAGINPQRHSIQSKNIQDYLEENSSARKDHLPYIPKISSQQEQDNQLSFEGWQNVDEQHNDSFQKWMEISTLRKYNELEFNTAFKPLQNNKILTNQQKYIIQNQAQNKQFKDDTTNKLNSISNINQQSINFKQ</sequence>
<protein>
    <submittedName>
        <fullName evidence="3">Transmembrane protein, putative</fullName>
    </submittedName>
</protein>
<keyword evidence="2 3" id="KW-0812">Transmembrane</keyword>
<evidence type="ECO:0000256" key="1">
    <source>
        <dbReference type="SAM" id="MobiDB-lite"/>
    </source>
</evidence>
<feature type="transmembrane region" description="Helical" evidence="2">
    <location>
        <begin position="97"/>
        <end position="113"/>
    </location>
</feature>
<dbReference type="RefSeq" id="XP_001007608.2">
    <property type="nucleotide sequence ID" value="XM_001007608.2"/>
</dbReference>
<dbReference type="GeneID" id="7829558"/>
<feature type="transmembrane region" description="Helical" evidence="2">
    <location>
        <begin position="64"/>
        <end position="85"/>
    </location>
</feature>
<feature type="compositionally biased region" description="Polar residues" evidence="1">
    <location>
        <begin position="778"/>
        <end position="790"/>
    </location>
</feature>
<keyword evidence="2" id="KW-0472">Membrane</keyword>
<name>I7MDD2_TETTS</name>
<reference evidence="4" key="1">
    <citation type="journal article" date="2006" name="PLoS Biol.">
        <title>Macronuclear genome sequence of the ciliate Tetrahymena thermophila, a model eukaryote.</title>
        <authorList>
            <person name="Eisen J.A."/>
            <person name="Coyne R.S."/>
            <person name="Wu M."/>
            <person name="Wu D."/>
            <person name="Thiagarajan M."/>
            <person name="Wortman J.R."/>
            <person name="Badger J.H."/>
            <person name="Ren Q."/>
            <person name="Amedeo P."/>
            <person name="Jones K.M."/>
            <person name="Tallon L.J."/>
            <person name="Delcher A.L."/>
            <person name="Salzberg S.L."/>
            <person name="Silva J.C."/>
            <person name="Haas B.J."/>
            <person name="Majoros W.H."/>
            <person name="Farzad M."/>
            <person name="Carlton J.M."/>
            <person name="Smith R.K. Jr."/>
            <person name="Garg J."/>
            <person name="Pearlman R.E."/>
            <person name="Karrer K.M."/>
            <person name="Sun L."/>
            <person name="Manning G."/>
            <person name="Elde N.C."/>
            <person name="Turkewitz A.P."/>
            <person name="Asai D.J."/>
            <person name="Wilkes D.E."/>
            <person name="Wang Y."/>
            <person name="Cai H."/>
            <person name="Collins K."/>
            <person name="Stewart B.A."/>
            <person name="Lee S.R."/>
            <person name="Wilamowska K."/>
            <person name="Weinberg Z."/>
            <person name="Ruzzo W.L."/>
            <person name="Wloga D."/>
            <person name="Gaertig J."/>
            <person name="Frankel J."/>
            <person name="Tsao C.-C."/>
            <person name="Gorovsky M.A."/>
            <person name="Keeling P.J."/>
            <person name="Waller R.F."/>
            <person name="Patron N.J."/>
            <person name="Cherry J.M."/>
            <person name="Stover N.A."/>
            <person name="Krieger C.J."/>
            <person name="del Toro C."/>
            <person name="Ryder H.F."/>
            <person name="Williamson S.C."/>
            <person name="Barbeau R.A."/>
            <person name="Hamilton E.P."/>
            <person name="Orias E."/>
        </authorList>
    </citation>
    <scope>NUCLEOTIDE SEQUENCE [LARGE SCALE GENOMIC DNA]</scope>
    <source>
        <strain evidence="4">SB210</strain>
    </source>
</reference>
<gene>
    <name evidence="3" type="ORF">TTHERM_00058750</name>
</gene>
<accession>I7MDD2</accession>
<feature type="compositionally biased region" description="Polar residues" evidence="1">
    <location>
        <begin position="894"/>
        <end position="913"/>
    </location>
</feature>
<proteinExistence type="predicted"/>
<feature type="compositionally biased region" description="Polar residues" evidence="1">
    <location>
        <begin position="321"/>
        <end position="335"/>
    </location>
</feature>
<dbReference type="InParanoid" id="I7MDD2"/>
<feature type="region of interest" description="Disordered" evidence="1">
    <location>
        <begin position="881"/>
        <end position="913"/>
    </location>
</feature>
<dbReference type="KEGG" id="tet:TTHERM_00058750"/>
<feature type="region of interest" description="Disordered" evidence="1">
    <location>
        <begin position="778"/>
        <end position="797"/>
    </location>
</feature>
<organism evidence="3 4">
    <name type="scientific">Tetrahymena thermophila (strain SB210)</name>
    <dbReference type="NCBI Taxonomy" id="312017"/>
    <lineage>
        <taxon>Eukaryota</taxon>
        <taxon>Sar</taxon>
        <taxon>Alveolata</taxon>
        <taxon>Ciliophora</taxon>
        <taxon>Intramacronucleata</taxon>
        <taxon>Oligohymenophorea</taxon>
        <taxon>Hymenostomatida</taxon>
        <taxon>Tetrahymenina</taxon>
        <taxon>Tetrahymenidae</taxon>
        <taxon>Tetrahymena</taxon>
    </lineage>
</organism>
<dbReference type="Gene3D" id="3.30.565.10">
    <property type="entry name" value="Histidine kinase-like ATPase, C-terminal domain"/>
    <property type="match status" value="1"/>
</dbReference>
<dbReference type="Proteomes" id="UP000009168">
    <property type="component" value="Unassembled WGS sequence"/>
</dbReference>
<dbReference type="SUPFAM" id="SSF55874">
    <property type="entry name" value="ATPase domain of HSP90 chaperone/DNA topoisomerase II/histidine kinase"/>
    <property type="match status" value="1"/>
</dbReference>
<evidence type="ECO:0000313" key="3">
    <source>
        <dbReference type="EMBL" id="EAR87363.2"/>
    </source>
</evidence>
<feature type="compositionally biased region" description="Low complexity" evidence="1">
    <location>
        <begin position="411"/>
        <end position="420"/>
    </location>
</feature>
<keyword evidence="4" id="KW-1185">Reference proteome</keyword>
<keyword evidence="2" id="KW-1133">Transmembrane helix</keyword>
<feature type="transmembrane region" description="Helical" evidence="2">
    <location>
        <begin position="197"/>
        <end position="217"/>
    </location>
</feature>
<dbReference type="EMBL" id="GG662853">
    <property type="protein sequence ID" value="EAR87363.2"/>
    <property type="molecule type" value="Genomic_DNA"/>
</dbReference>
<feature type="transmembrane region" description="Helical" evidence="2">
    <location>
        <begin position="120"/>
        <end position="141"/>
    </location>
</feature>
<feature type="region of interest" description="Disordered" evidence="1">
    <location>
        <begin position="381"/>
        <end position="420"/>
    </location>
</feature>
<feature type="compositionally biased region" description="Low complexity" evidence="1">
    <location>
        <begin position="381"/>
        <end position="393"/>
    </location>
</feature>
<feature type="compositionally biased region" description="Low complexity" evidence="1">
    <location>
        <begin position="881"/>
        <end position="893"/>
    </location>
</feature>
<feature type="region of interest" description="Disordered" evidence="1">
    <location>
        <begin position="316"/>
        <end position="336"/>
    </location>
</feature>
<dbReference type="InterPro" id="IPR036890">
    <property type="entry name" value="HATPase_C_sf"/>
</dbReference>